<dbReference type="Proteomes" id="UP001243330">
    <property type="component" value="Unassembled WGS sequence"/>
</dbReference>
<feature type="region of interest" description="Disordered" evidence="1">
    <location>
        <begin position="95"/>
        <end position="114"/>
    </location>
</feature>
<keyword evidence="3" id="KW-1185">Reference proteome</keyword>
<evidence type="ECO:0000313" key="2">
    <source>
        <dbReference type="EMBL" id="KAK1838296.1"/>
    </source>
</evidence>
<dbReference type="AlphaFoldDB" id="A0AAD8ZYW7"/>
<dbReference type="EMBL" id="JAQOWY010000860">
    <property type="protein sequence ID" value="KAK1838296.1"/>
    <property type="molecule type" value="Genomic_DNA"/>
</dbReference>
<evidence type="ECO:0000256" key="1">
    <source>
        <dbReference type="SAM" id="MobiDB-lite"/>
    </source>
</evidence>
<feature type="compositionally biased region" description="Basic and acidic residues" evidence="1">
    <location>
        <begin position="105"/>
        <end position="114"/>
    </location>
</feature>
<feature type="region of interest" description="Disordered" evidence="1">
    <location>
        <begin position="22"/>
        <end position="43"/>
    </location>
</feature>
<name>A0AAD8ZYW7_9PEZI</name>
<sequence length="114" mass="12732">MYLSSKHSLPTELRRREWKDDAQGKGLWRCTPPPADLGRYTGHKHKGRKWPLASVQVQVQLSQAPLWRAERQQAWMALATLGLLDGLSKGPTPVQFPCPAAADSADEKGGWEET</sequence>
<proteinExistence type="predicted"/>
<accession>A0AAD8ZYW7</accession>
<gene>
    <name evidence="2" type="ORF">CCHR01_19085</name>
</gene>
<protein>
    <submittedName>
        <fullName evidence="2">Uncharacterized protein</fullName>
    </submittedName>
</protein>
<evidence type="ECO:0000313" key="3">
    <source>
        <dbReference type="Proteomes" id="UP001243330"/>
    </source>
</evidence>
<comment type="caution">
    <text evidence="2">The sequence shown here is derived from an EMBL/GenBank/DDBJ whole genome shotgun (WGS) entry which is preliminary data.</text>
</comment>
<organism evidence="2 3">
    <name type="scientific">Colletotrichum chrysophilum</name>
    <dbReference type="NCBI Taxonomy" id="1836956"/>
    <lineage>
        <taxon>Eukaryota</taxon>
        <taxon>Fungi</taxon>
        <taxon>Dikarya</taxon>
        <taxon>Ascomycota</taxon>
        <taxon>Pezizomycotina</taxon>
        <taxon>Sordariomycetes</taxon>
        <taxon>Hypocreomycetidae</taxon>
        <taxon>Glomerellales</taxon>
        <taxon>Glomerellaceae</taxon>
        <taxon>Colletotrichum</taxon>
        <taxon>Colletotrichum gloeosporioides species complex</taxon>
    </lineage>
</organism>
<reference evidence="2" key="1">
    <citation type="submission" date="2023-01" db="EMBL/GenBank/DDBJ databases">
        <title>Colletotrichum chrysophilum M932 genome sequence.</title>
        <authorList>
            <person name="Baroncelli R."/>
        </authorList>
    </citation>
    <scope>NUCLEOTIDE SEQUENCE</scope>
    <source>
        <strain evidence="2">M932</strain>
    </source>
</reference>